<dbReference type="GO" id="GO:0003677">
    <property type="term" value="F:DNA binding"/>
    <property type="evidence" value="ECO:0007669"/>
    <property type="project" value="UniProtKB-KW"/>
</dbReference>
<keyword evidence="1" id="KW-0238">DNA-binding</keyword>
<dbReference type="SUPFAM" id="SSF47413">
    <property type="entry name" value="lambda repressor-like DNA-binding domains"/>
    <property type="match status" value="1"/>
</dbReference>
<organism evidence="3 4">
    <name type="scientific">Enterococcus villorum</name>
    <dbReference type="NCBI Taxonomy" id="112904"/>
    <lineage>
        <taxon>Bacteria</taxon>
        <taxon>Bacillati</taxon>
        <taxon>Bacillota</taxon>
        <taxon>Bacilli</taxon>
        <taxon>Lactobacillales</taxon>
        <taxon>Enterococcaceae</taxon>
        <taxon>Enterococcus</taxon>
    </lineage>
</organism>
<dbReference type="PROSITE" id="PS50943">
    <property type="entry name" value="HTH_CROC1"/>
    <property type="match status" value="1"/>
</dbReference>
<dbReference type="Pfam" id="PF01381">
    <property type="entry name" value="HTH_3"/>
    <property type="match status" value="1"/>
</dbReference>
<dbReference type="PANTHER" id="PTHR46558">
    <property type="entry name" value="TRACRIPTIONAL REGULATORY PROTEIN-RELATED-RELATED"/>
    <property type="match status" value="1"/>
</dbReference>
<evidence type="ECO:0000313" key="4">
    <source>
        <dbReference type="Proteomes" id="UP000192477"/>
    </source>
</evidence>
<evidence type="ECO:0000313" key="3">
    <source>
        <dbReference type="EMBL" id="OQO68401.1"/>
    </source>
</evidence>
<protein>
    <submittedName>
        <fullName evidence="3">Transcriptional regulator</fullName>
    </submittedName>
</protein>
<evidence type="ECO:0000259" key="2">
    <source>
        <dbReference type="PROSITE" id="PS50943"/>
    </source>
</evidence>
<comment type="caution">
    <text evidence="3">The sequence shown here is derived from an EMBL/GenBank/DDBJ whole genome shotgun (WGS) entry which is preliminary data.</text>
</comment>
<evidence type="ECO:0000256" key="1">
    <source>
        <dbReference type="ARBA" id="ARBA00023125"/>
    </source>
</evidence>
<dbReference type="AlphaFoldDB" id="A0A1V8Y722"/>
<gene>
    <name evidence="3" type="ORF">BH747_12015</name>
</gene>
<dbReference type="Proteomes" id="UP000192477">
    <property type="component" value="Unassembled WGS sequence"/>
</dbReference>
<dbReference type="InterPro" id="IPR010982">
    <property type="entry name" value="Lambda_DNA-bd_dom_sf"/>
</dbReference>
<dbReference type="CDD" id="cd00093">
    <property type="entry name" value="HTH_XRE"/>
    <property type="match status" value="1"/>
</dbReference>
<name>A0A1V8Y722_9ENTE</name>
<dbReference type="STRING" id="112904.BH747_12015"/>
<dbReference type="RefSeq" id="WP_081184775.1">
    <property type="nucleotide sequence ID" value="NZ_MJEA01000017.1"/>
</dbReference>
<feature type="domain" description="HTH cro/C1-type" evidence="2">
    <location>
        <begin position="5"/>
        <end position="59"/>
    </location>
</feature>
<dbReference type="PANTHER" id="PTHR46558:SF11">
    <property type="entry name" value="HTH-TYPE TRANSCRIPTIONAL REGULATOR XRE"/>
    <property type="match status" value="1"/>
</dbReference>
<dbReference type="SMART" id="SM00530">
    <property type="entry name" value="HTH_XRE"/>
    <property type="match status" value="1"/>
</dbReference>
<accession>A0A1V8Y722</accession>
<dbReference type="OrthoDB" id="1859224at2"/>
<sequence length="77" mass="8871">MHIWLKQQREQLGYTQESFAKEVGVAKTTYSSYEQGHRNPSIATAKKMAEILQVPWTIFFDNKVLESYVSNEGTTTK</sequence>
<dbReference type="InterPro" id="IPR001387">
    <property type="entry name" value="Cro/C1-type_HTH"/>
</dbReference>
<reference evidence="3 4" key="1">
    <citation type="journal article" date="2017" name="BMC Microbiol.">
        <title>Comparative genomics of Enterococcus spp. isolated from bovine feces.</title>
        <authorList>
            <person name="Beukers A.G."/>
            <person name="Zaheer R."/>
            <person name="Goji N."/>
            <person name="Amoako K.K."/>
            <person name="Chaves A.V."/>
            <person name="Ward M.P."/>
            <person name="McAllister T.A."/>
        </authorList>
    </citation>
    <scope>NUCLEOTIDE SEQUENCE [LARGE SCALE GENOMIC DNA]</scope>
    <source>
        <strain evidence="3 4">F1129D 143</strain>
    </source>
</reference>
<dbReference type="EMBL" id="MJEA01000017">
    <property type="protein sequence ID" value="OQO68401.1"/>
    <property type="molecule type" value="Genomic_DNA"/>
</dbReference>
<dbReference type="Gene3D" id="1.10.260.40">
    <property type="entry name" value="lambda repressor-like DNA-binding domains"/>
    <property type="match status" value="1"/>
</dbReference>
<proteinExistence type="predicted"/>